<evidence type="ECO:0000313" key="2">
    <source>
        <dbReference type="Proteomes" id="UP000178636"/>
    </source>
</evidence>
<accession>A0A1G2DIA4</accession>
<dbReference type="AlphaFoldDB" id="A0A1G2DIA4"/>
<protein>
    <submittedName>
        <fullName evidence="1">Uncharacterized protein</fullName>
    </submittedName>
</protein>
<evidence type="ECO:0000313" key="1">
    <source>
        <dbReference type="EMBL" id="OGZ12548.1"/>
    </source>
</evidence>
<dbReference type="EMBL" id="MHLO01000017">
    <property type="protein sequence ID" value="OGZ12548.1"/>
    <property type="molecule type" value="Genomic_DNA"/>
</dbReference>
<comment type="caution">
    <text evidence="1">The sequence shown here is derived from an EMBL/GenBank/DDBJ whole genome shotgun (WGS) entry which is preliminary data.</text>
</comment>
<dbReference type="Proteomes" id="UP000178636">
    <property type="component" value="Unassembled WGS sequence"/>
</dbReference>
<organism evidence="1 2">
    <name type="scientific">Candidatus Lloydbacteria bacterium RIFCSPHIGHO2_02_FULL_54_17</name>
    <dbReference type="NCBI Taxonomy" id="1798664"/>
    <lineage>
        <taxon>Bacteria</taxon>
        <taxon>Candidatus Lloydiibacteriota</taxon>
    </lineage>
</organism>
<name>A0A1G2DIA4_9BACT</name>
<reference evidence="1 2" key="1">
    <citation type="journal article" date="2016" name="Nat. Commun.">
        <title>Thousands of microbial genomes shed light on interconnected biogeochemical processes in an aquifer system.</title>
        <authorList>
            <person name="Anantharaman K."/>
            <person name="Brown C.T."/>
            <person name="Hug L.A."/>
            <person name="Sharon I."/>
            <person name="Castelle C.J."/>
            <person name="Probst A.J."/>
            <person name="Thomas B.C."/>
            <person name="Singh A."/>
            <person name="Wilkins M.J."/>
            <person name="Karaoz U."/>
            <person name="Brodie E.L."/>
            <person name="Williams K.H."/>
            <person name="Hubbard S.S."/>
            <person name="Banfield J.F."/>
        </authorList>
    </citation>
    <scope>NUCLEOTIDE SEQUENCE [LARGE SCALE GENOMIC DNA]</scope>
</reference>
<sequence>MRNAEMNFFADKKARVQNKAAPKARLFRLVSISLYIIREKPLFLNAKSRKTGEKSGYLLSRILEIF</sequence>
<proteinExistence type="predicted"/>
<gene>
    <name evidence="1" type="ORF">A3C93_00260</name>
</gene>